<keyword evidence="3" id="KW-1185">Reference proteome</keyword>
<dbReference type="Proteomes" id="UP000509303">
    <property type="component" value="Chromosome"/>
</dbReference>
<reference evidence="2 3" key="1">
    <citation type="submission" date="2020-06" db="EMBL/GenBank/DDBJ databases">
        <title>Genome mining for natural products.</title>
        <authorList>
            <person name="Zhang B."/>
            <person name="Shi J."/>
            <person name="Ge H."/>
        </authorList>
    </citation>
    <scope>NUCLEOTIDE SEQUENCE [LARGE SCALE GENOMIC DNA]</scope>
    <source>
        <strain evidence="2 3">NA00687</strain>
    </source>
</reference>
<gene>
    <name evidence="2" type="ORF">HUT08_30250</name>
</gene>
<keyword evidence="1" id="KW-0812">Transmembrane</keyword>
<organism evidence="2 3">
    <name type="scientific">Streptomyces buecherae</name>
    <dbReference type="NCBI Taxonomy" id="2763006"/>
    <lineage>
        <taxon>Bacteria</taxon>
        <taxon>Bacillati</taxon>
        <taxon>Actinomycetota</taxon>
        <taxon>Actinomycetes</taxon>
        <taxon>Kitasatosporales</taxon>
        <taxon>Streptomycetaceae</taxon>
        <taxon>Streptomyces</taxon>
    </lineage>
</organism>
<evidence type="ECO:0000313" key="3">
    <source>
        <dbReference type="Proteomes" id="UP000509303"/>
    </source>
</evidence>
<protein>
    <submittedName>
        <fullName evidence="2">Uncharacterized protein</fullName>
    </submittedName>
</protein>
<evidence type="ECO:0000256" key="1">
    <source>
        <dbReference type="SAM" id="Phobius"/>
    </source>
</evidence>
<proteinExistence type="predicted"/>
<dbReference type="AlphaFoldDB" id="A0A7H8NF62"/>
<sequence>MNWFMKLLNFVLRRWPHHEVRQVALQLIAMAIAVLALLTTLAIGLANAAN</sequence>
<dbReference type="EMBL" id="CP054929">
    <property type="protein sequence ID" value="QKW53115.1"/>
    <property type="molecule type" value="Genomic_DNA"/>
</dbReference>
<name>A0A7H8NF62_9ACTN</name>
<accession>A0A7H8NF62</accession>
<feature type="transmembrane region" description="Helical" evidence="1">
    <location>
        <begin position="23"/>
        <end position="46"/>
    </location>
</feature>
<keyword evidence="1" id="KW-1133">Transmembrane helix</keyword>
<evidence type="ECO:0000313" key="2">
    <source>
        <dbReference type="EMBL" id="QKW53115.1"/>
    </source>
</evidence>
<keyword evidence="1" id="KW-0472">Membrane</keyword>
<dbReference type="RefSeq" id="WP_176164825.1">
    <property type="nucleotide sequence ID" value="NZ_CP054929.1"/>
</dbReference>